<name>A0A6P5HB69_ANACO</name>
<accession>A0A6P5HB69</accession>
<organism evidence="2 3">
    <name type="scientific">Ananas comosus</name>
    <name type="common">Pineapple</name>
    <name type="synonym">Ananas ananas</name>
    <dbReference type="NCBI Taxonomy" id="4615"/>
    <lineage>
        <taxon>Eukaryota</taxon>
        <taxon>Viridiplantae</taxon>
        <taxon>Streptophyta</taxon>
        <taxon>Embryophyta</taxon>
        <taxon>Tracheophyta</taxon>
        <taxon>Spermatophyta</taxon>
        <taxon>Magnoliopsida</taxon>
        <taxon>Liliopsida</taxon>
        <taxon>Poales</taxon>
        <taxon>Bromeliaceae</taxon>
        <taxon>Bromelioideae</taxon>
        <taxon>Ananas</taxon>
    </lineage>
</organism>
<protein>
    <submittedName>
        <fullName evidence="3">Uncharacterized protein LOC109727552</fullName>
    </submittedName>
</protein>
<dbReference type="InterPro" id="IPR043502">
    <property type="entry name" value="DNA/RNA_pol_sf"/>
</dbReference>
<reference evidence="2" key="1">
    <citation type="journal article" date="2015" name="Nat. Genet.">
        <title>The pineapple genome and the evolution of CAM photosynthesis.</title>
        <authorList>
            <person name="Ming R."/>
            <person name="VanBuren R."/>
            <person name="Wai C.M."/>
            <person name="Tang H."/>
            <person name="Schatz M.C."/>
            <person name="Bowers J.E."/>
            <person name="Lyons E."/>
            <person name="Wang M.L."/>
            <person name="Chen J."/>
            <person name="Biggers E."/>
            <person name="Zhang J."/>
            <person name="Huang L."/>
            <person name="Zhang L."/>
            <person name="Miao W."/>
            <person name="Zhang J."/>
            <person name="Ye Z."/>
            <person name="Miao C."/>
            <person name="Lin Z."/>
            <person name="Wang H."/>
            <person name="Zhou H."/>
            <person name="Yim W.C."/>
            <person name="Priest H.D."/>
            <person name="Zheng C."/>
            <person name="Woodhouse M."/>
            <person name="Edger P.P."/>
            <person name="Guyot R."/>
            <person name="Guo H.B."/>
            <person name="Guo H."/>
            <person name="Zheng G."/>
            <person name="Singh R."/>
            <person name="Sharma A."/>
            <person name="Min X."/>
            <person name="Zheng Y."/>
            <person name="Lee H."/>
            <person name="Gurtowski J."/>
            <person name="Sedlazeck F.J."/>
            <person name="Harkess A."/>
            <person name="McKain M.R."/>
            <person name="Liao Z."/>
            <person name="Fang J."/>
            <person name="Liu J."/>
            <person name="Zhang X."/>
            <person name="Zhang Q."/>
            <person name="Hu W."/>
            <person name="Qin Y."/>
            <person name="Wang K."/>
            <person name="Chen L.Y."/>
            <person name="Shirley N."/>
            <person name="Lin Y.R."/>
            <person name="Liu L.Y."/>
            <person name="Hernandez A.G."/>
            <person name="Wright C.L."/>
            <person name="Bulone V."/>
            <person name="Tuskan G.A."/>
            <person name="Heath K."/>
            <person name="Zee F."/>
            <person name="Moore P.H."/>
            <person name="Sunkar R."/>
            <person name="Leebens-Mack J.H."/>
            <person name="Mockler T."/>
            <person name="Bennetzen J.L."/>
            <person name="Freeling M."/>
            <person name="Sankoff D."/>
            <person name="Paterson A.H."/>
            <person name="Zhu X."/>
            <person name="Yang X."/>
            <person name="Smith J.A."/>
            <person name="Cushman J.C."/>
            <person name="Paull R.E."/>
            <person name="Yu Q."/>
        </authorList>
    </citation>
    <scope>NUCLEOTIDE SEQUENCE [LARGE SCALE GENOMIC DNA]</scope>
    <source>
        <strain evidence="2">cv. F153</strain>
    </source>
</reference>
<evidence type="ECO:0000259" key="1">
    <source>
        <dbReference type="Pfam" id="PF07727"/>
    </source>
</evidence>
<evidence type="ECO:0000313" key="2">
    <source>
        <dbReference type="Proteomes" id="UP000515123"/>
    </source>
</evidence>
<feature type="domain" description="Reverse transcriptase Ty1/copia-type" evidence="1">
    <location>
        <begin position="1"/>
        <end position="119"/>
    </location>
</feature>
<evidence type="ECO:0000313" key="3">
    <source>
        <dbReference type="RefSeq" id="XP_020113283.1"/>
    </source>
</evidence>
<dbReference type="InterPro" id="IPR013103">
    <property type="entry name" value="RVT_2"/>
</dbReference>
<dbReference type="Proteomes" id="UP000515123">
    <property type="component" value="Linkage group 2"/>
</dbReference>
<dbReference type="PANTHER" id="PTHR11439">
    <property type="entry name" value="GAG-POL-RELATED RETROTRANSPOSON"/>
    <property type="match status" value="1"/>
</dbReference>
<gene>
    <name evidence="3" type="primary">LOC109727552</name>
</gene>
<proteinExistence type="predicted"/>
<feature type="non-terminal residue" evidence="3">
    <location>
        <position position="1"/>
    </location>
</feature>
<dbReference type="AlphaFoldDB" id="A0A6P5HB69"/>
<dbReference type="Pfam" id="PF07727">
    <property type="entry name" value="RVT_2"/>
    <property type="match status" value="1"/>
</dbReference>
<dbReference type="CDD" id="cd09272">
    <property type="entry name" value="RNase_HI_RT_Ty1"/>
    <property type="match status" value="1"/>
</dbReference>
<keyword evidence="2" id="KW-1185">Reference proteome</keyword>
<dbReference type="SUPFAM" id="SSF56672">
    <property type="entry name" value="DNA/RNA polymerases"/>
    <property type="match status" value="1"/>
</dbReference>
<sequence>KQAPRAWYERLSTFLTSNNFSRGKVDTTLFIKIKGKDFLIIQIYVDDIIFGATNESLCKEFSKLMQNEFEMSMMGELSFFLGLQVKQMKDGIFINQAKYAKDLIKRFGLKSSKETNTPMSVSTKLDKDEKGKDVDIKLYRGMIGSLLYLTASRPDIMFSVCLCAQFQAQPKESHLVAVKRILRYVKGTLNLGLWYPEGTNFNLIGFSDADFAGCKVDRKSTSGTCQFLGHSLVSWSSKKQNSVALSTAEAEYIAAGCCCAQVLWMKQTLEDFGVHQKQVPIKCDNTSAINISKNPIQHSRTKHIEIRHHFIRDHIQKEDVTIEFVDTCNQLADIFTKPLSEDRFTQLRRELGMIDLSA</sequence>
<dbReference type="GeneID" id="109727552"/>
<dbReference type="OrthoDB" id="1921865at2759"/>
<dbReference type="PANTHER" id="PTHR11439:SF442">
    <property type="entry name" value="CYSTEINE-RICH RLK (RECEPTOR-LIKE PROTEIN KINASE) 8"/>
    <property type="match status" value="1"/>
</dbReference>
<dbReference type="RefSeq" id="XP_020113283.1">
    <property type="nucleotide sequence ID" value="XM_020257694.1"/>
</dbReference>
<reference evidence="3" key="2">
    <citation type="submission" date="2025-08" db="UniProtKB">
        <authorList>
            <consortium name="RefSeq"/>
        </authorList>
    </citation>
    <scope>IDENTIFICATION</scope>
    <source>
        <tissue evidence="3">Leaf</tissue>
    </source>
</reference>